<evidence type="ECO:0000313" key="3">
    <source>
        <dbReference type="Proteomes" id="UP000267821"/>
    </source>
</evidence>
<evidence type="ECO:0000256" key="1">
    <source>
        <dbReference type="SAM" id="MobiDB-lite"/>
    </source>
</evidence>
<name>A0A3N4LC58_9PEZI</name>
<dbReference type="EMBL" id="ML121600">
    <property type="protein sequence ID" value="RPB19042.1"/>
    <property type="molecule type" value="Genomic_DNA"/>
</dbReference>
<dbReference type="AlphaFoldDB" id="A0A3N4LC58"/>
<accession>A0A3N4LC58</accession>
<protein>
    <submittedName>
        <fullName evidence="2">Uncharacterized protein</fullName>
    </submittedName>
</protein>
<keyword evidence="3" id="KW-1185">Reference proteome</keyword>
<feature type="region of interest" description="Disordered" evidence="1">
    <location>
        <begin position="33"/>
        <end position="61"/>
    </location>
</feature>
<dbReference type="Proteomes" id="UP000267821">
    <property type="component" value="Unassembled WGS sequence"/>
</dbReference>
<organism evidence="2 3">
    <name type="scientific">Terfezia boudieri ATCC MYA-4762</name>
    <dbReference type="NCBI Taxonomy" id="1051890"/>
    <lineage>
        <taxon>Eukaryota</taxon>
        <taxon>Fungi</taxon>
        <taxon>Dikarya</taxon>
        <taxon>Ascomycota</taxon>
        <taxon>Pezizomycotina</taxon>
        <taxon>Pezizomycetes</taxon>
        <taxon>Pezizales</taxon>
        <taxon>Pezizaceae</taxon>
        <taxon>Terfezia</taxon>
    </lineage>
</organism>
<dbReference type="InParanoid" id="A0A3N4LC58"/>
<evidence type="ECO:0000313" key="2">
    <source>
        <dbReference type="EMBL" id="RPB19042.1"/>
    </source>
</evidence>
<gene>
    <name evidence="2" type="ORF">L211DRAFT_843061</name>
</gene>
<reference evidence="2 3" key="1">
    <citation type="journal article" date="2018" name="Nat. Ecol. Evol.">
        <title>Pezizomycetes genomes reveal the molecular basis of ectomycorrhizal truffle lifestyle.</title>
        <authorList>
            <person name="Murat C."/>
            <person name="Payen T."/>
            <person name="Noel B."/>
            <person name="Kuo A."/>
            <person name="Morin E."/>
            <person name="Chen J."/>
            <person name="Kohler A."/>
            <person name="Krizsan K."/>
            <person name="Balestrini R."/>
            <person name="Da Silva C."/>
            <person name="Montanini B."/>
            <person name="Hainaut M."/>
            <person name="Levati E."/>
            <person name="Barry K.W."/>
            <person name="Belfiori B."/>
            <person name="Cichocki N."/>
            <person name="Clum A."/>
            <person name="Dockter R.B."/>
            <person name="Fauchery L."/>
            <person name="Guy J."/>
            <person name="Iotti M."/>
            <person name="Le Tacon F."/>
            <person name="Lindquist E.A."/>
            <person name="Lipzen A."/>
            <person name="Malagnac F."/>
            <person name="Mello A."/>
            <person name="Molinier V."/>
            <person name="Miyauchi S."/>
            <person name="Poulain J."/>
            <person name="Riccioni C."/>
            <person name="Rubini A."/>
            <person name="Sitrit Y."/>
            <person name="Splivallo R."/>
            <person name="Traeger S."/>
            <person name="Wang M."/>
            <person name="Zifcakova L."/>
            <person name="Wipf D."/>
            <person name="Zambonelli A."/>
            <person name="Paolocci F."/>
            <person name="Nowrousian M."/>
            <person name="Ottonello S."/>
            <person name="Baldrian P."/>
            <person name="Spatafora J.W."/>
            <person name="Henrissat B."/>
            <person name="Nagy L.G."/>
            <person name="Aury J.M."/>
            <person name="Wincker P."/>
            <person name="Grigoriev I.V."/>
            <person name="Bonfante P."/>
            <person name="Martin F.M."/>
        </authorList>
    </citation>
    <scope>NUCLEOTIDE SEQUENCE [LARGE SCALE GENOMIC DNA]</scope>
    <source>
        <strain evidence="2 3">ATCC MYA-4762</strain>
    </source>
</reference>
<sequence>MLNPMETIEEIFENDPPQRKCIHIVIKIPAHVTTRKRSAPVQSSEVTDHVPKSPRLSQETG</sequence>
<proteinExistence type="predicted"/>